<dbReference type="AlphaFoldDB" id="A0A2R6B0L5"/>
<gene>
    <name evidence="2" type="ORF">B9Q03_01875</name>
</gene>
<proteinExistence type="predicted"/>
<name>A0A2R6B0L5_9ARCH</name>
<organism evidence="2 3">
    <name type="scientific">Candidatus Marsarchaeota G2 archaeon OSP_D</name>
    <dbReference type="NCBI Taxonomy" id="1978157"/>
    <lineage>
        <taxon>Archaea</taxon>
        <taxon>Candidatus Marsarchaeota</taxon>
        <taxon>Candidatus Marsarchaeota group 2</taxon>
    </lineage>
</organism>
<feature type="transmembrane region" description="Helical" evidence="1">
    <location>
        <begin position="47"/>
        <end position="68"/>
    </location>
</feature>
<keyword evidence="1" id="KW-1133">Transmembrane helix</keyword>
<protein>
    <submittedName>
        <fullName evidence="2">Uncharacterized protein</fullName>
    </submittedName>
</protein>
<evidence type="ECO:0000256" key="1">
    <source>
        <dbReference type="SAM" id="Phobius"/>
    </source>
</evidence>
<feature type="transmembrane region" description="Helical" evidence="1">
    <location>
        <begin position="7"/>
        <end position="27"/>
    </location>
</feature>
<keyword evidence="1" id="KW-0472">Membrane</keyword>
<reference evidence="2 3" key="1">
    <citation type="submission" date="2017-04" db="EMBL/GenBank/DDBJ databases">
        <title>Novel microbial lineages endemic to geothermal iron-oxide mats fill important gaps in the evolutionary history of Archaea.</title>
        <authorList>
            <person name="Jay Z.J."/>
            <person name="Beam J.P."/>
            <person name="Dlakic M."/>
            <person name="Rusch D.B."/>
            <person name="Kozubal M.A."/>
            <person name="Inskeep W.P."/>
        </authorList>
    </citation>
    <scope>NUCLEOTIDE SEQUENCE [LARGE SCALE GENOMIC DNA]</scope>
    <source>
        <strain evidence="2">OSP_D</strain>
    </source>
</reference>
<evidence type="ECO:0000313" key="3">
    <source>
        <dbReference type="Proteomes" id="UP000240322"/>
    </source>
</evidence>
<evidence type="ECO:0000313" key="2">
    <source>
        <dbReference type="EMBL" id="PSN92207.1"/>
    </source>
</evidence>
<keyword evidence="1" id="KW-0812">Transmembrane</keyword>
<dbReference type="EMBL" id="NEXE01000008">
    <property type="protein sequence ID" value="PSN92207.1"/>
    <property type="molecule type" value="Genomic_DNA"/>
</dbReference>
<comment type="caution">
    <text evidence="2">The sequence shown here is derived from an EMBL/GenBank/DDBJ whole genome shotgun (WGS) entry which is preliminary data.</text>
</comment>
<sequence>MSERSGVHWVLIGLGTSIIVVSVAFAFLRLLNPPVVNAILTQSLGELVAVIIQVLFLAVMIWGGTILLDRGLRKS</sequence>
<accession>A0A2R6B0L5</accession>
<dbReference type="Proteomes" id="UP000240322">
    <property type="component" value="Unassembled WGS sequence"/>
</dbReference>